<evidence type="ECO:0000313" key="3">
    <source>
        <dbReference type="Proteomes" id="UP000250235"/>
    </source>
</evidence>
<dbReference type="Proteomes" id="UP000250235">
    <property type="component" value="Unassembled WGS sequence"/>
</dbReference>
<feature type="compositionally biased region" description="Polar residues" evidence="1">
    <location>
        <begin position="88"/>
        <end position="99"/>
    </location>
</feature>
<evidence type="ECO:0000313" key="2">
    <source>
        <dbReference type="EMBL" id="KZV32479.1"/>
    </source>
</evidence>
<organism evidence="2 3">
    <name type="scientific">Dorcoceras hygrometricum</name>
    <dbReference type="NCBI Taxonomy" id="472368"/>
    <lineage>
        <taxon>Eukaryota</taxon>
        <taxon>Viridiplantae</taxon>
        <taxon>Streptophyta</taxon>
        <taxon>Embryophyta</taxon>
        <taxon>Tracheophyta</taxon>
        <taxon>Spermatophyta</taxon>
        <taxon>Magnoliopsida</taxon>
        <taxon>eudicotyledons</taxon>
        <taxon>Gunneridae</taxon>
        <taxon>Pentapetalae</taxon>
        <taxon>asterids</taxon>
        <taxon>lamiids</taxon>
        <taxon>Lamiales</taxon>
        <taxon>Gesneriaceae</taxon>
        <taxon>Didymocarpoideae</taxon>
        <taxon>Trichosporeae</taxon>
        <taxon>Loxocarpinae</taxon>
        <taxon>Dorcoceras</taxon>
    </lineage>
</organism>
<gene>
    <name evidence="2" type="ORF">F511_27226</name>
</gene>
<dbReference type="EMBL" id="KV006589">
    <property type="protein sequence ID" value="KZV32479.1"/>
    <property type="molecule type" value="Genomic_DNA"/>
</dbReference>
<accession>A0A2Z7BGB9</accession>
<proteinExistence type="predicted"/>
<name>A0A2Z7BGB9_9LAMI</name>
<dbReference type="AlphaFoldDB" id="A0A2Z7BGB9"/>
<sequence>MAGNPYAKVEISGRTIEFHCTKKPATSRSSPRSFYSLNWVTIGRETHKESSATKIAPNNGGERQQSMGKELRCCTQNHQTTKQKESYNRTSFSSQRNQLQPSEVAFTKEHQNDAASTHRNDAAALQQHDRFLPKQPTAGIRLLTQSVSTPNDVASGIHHPRCQQLIKPTFGHAKRFKRQCIKNTSPSLPTADQKRCTQNAAFQLIKTTSPHHQQLVARLNQFLTNATANSATISAVNTKRLTNTCLFLVNPRTRASAASRFLFKRYC</sequence>
<reference evidence="2 3" key="1">
    <citation type="journal article" date="2015" name="Proc. Natl. Acad. Sci. U.S.A.">
        <title>The resurrection genome of Boea hygrometrica: A blueprint for survival of dehydration.</title>
        <authorList>
            <person name="Xiao L."/>
            <person name="Yang G."/>
            <person name="Zhang L."/>
            <person name="Yang X."/>
            <person name="Zhao S."/>
            <person name="Ji Z."/>
            <person name="Zhou Q."/>
            <person name="Hu M."/>
            <person name="Wang Y."/>
            <person name="Chen M."/>
            <person name="Xu Y."/>
            <person name="Jin H."/>
            <person name="Xiao X."/>
            <person name="Hu G."/>
            <person name="Bao F."/>
            <person name="Hu Y."/>
            <person name="Wan P."/>
            <person name="Li L."/>
            <person name="Deng X."/>
            <person name="Kuang T."/>
            <person name="Xiang C."/>
            <person name="Zhu J.K."/>
            <person name="Oliver M.J."/>
            <person name="He Y."/>
        </authorList>
    </citation>
    <scope>NUCLEOTIDE SEQUENCE [LARGE SCALE GENOMIC DNA]</scope>
    <source>
        <strain evidence="3">cv. XS01</strain>
    </source>
</reference>
<protein>
    <submittedName>
        <fullName evidence="2">Uncharacterized protein</fullName>
    </submittedName>
</protein>
<feature type="region of interest" description="Disordered" evidence="1">
    <location>
        <begin position="48"/>
        <end position="99"/>
    </location>
</feature>
<evidence type="ECO:0000256" key="1">
    <source>
        <dbReference type="SAM" id="MobiDB-lite"/>
    </source>
</evidence>
<keyword evidence="3" id="KW-1185">Reference proteome</keyword>